<comment type="caution">
    <text evidence="1">The sequence shown here is derived from an EMBL/GenBank/DDBJ whole genome shotgun (WGS) entry which is preliminary data.</text>
</comment>
<accession>A0A3P1WQZ7</accession>
<dbReference type="InterPro" id="IPR020022">
    <property type="entry name" value="N-acetyl_sugar_amidoTrfase"/>
</dbReference>
<dbReference type="NCBIfam" id="TIGR03573">
    <property type="entry name" value="WbuX"/>
    <property type="match status" value="1"/>
</dbReference>
<dbReference type="GO" id="GO:0016740">
    <property type="term" value="F:transferase activity"/>
    <property type="evidence" value="ECO:0007669"/>
    <property type="project" value="UniProtKB-KW"/>
</dbReference>
<evidence type="ECO:0000313" key="2">
    <source>
        <dbReference type="Proteomes" id="UP000280935"/>
    </source>
</evidence>
<dbReference type="Gene3D" id="3.40.50.620">
    <property type="entry name" value="HUPs"/>
    <property type="match status" value="1"/>
</dbReference>
<protein>
    <submittedName>
        <fullName evidence="1">N-acetyl sugar amidotransferase</fullName>
    </submittedName>
</protein>
<dbReference type="Proteomes" id="UP000280935">
    <property type="component" value="Unassembled WGS sequence"/>
</dbReference>
<dbReference type="EMBL" id="RQYT01000024">
    <property type="protein sequence ID" value="RRD49039.1"/>
    <property type="molecule type" value="Genomic_DNA"/>
</dbReference>
<dbReference type="RefSeq" id="WP_125228344.1">
    <property type="nucleotide sequence ID" value="NZ_RQYT01000024.1"/>
</dbReference>
<name>A0A3P1WQZ7_9ACTN</name>
<dbReference type="InterPro" id="IPR014729">
    <property type="entry name" value="Rossmann-like_a/b/a_fold"/>
</dbReference>
<reference evidence="1 2" key="1">
    <citation type="submission" date="2018-11" db="EMBL/GenBank/DDBJ databases">
        <title>Genomes From Bacteria Associated with the Canine Oral Cavity: a Test Case for Automated Genome-Based Taxonomic Assignment.</title>
        <authorList>
            <person name="Coil D.A."/>
            <person name="Jospin G."/>
            <person name="Darling A.E."/>
            <person name="Wallis C."/>
            <person name="Davis I.J."/>
            <person name="Harris S."/>
            <person name="Eisen J.A."/>
            <person name="Holcombe L.J."/>
            <person name="O'Flynn C."/>
        </authorList>
    </citation>
    <scope>NUCLEOTIDE SEQUENCE [LARGE SCALE GENOMIC DNA]</scope>
    <source>
        <strain evidence="1 2">OH2822_COT-296</strain>
    </source>
</reference>
<dbReference type="AlphaFoldDB" id="A0A3P1WQZ7"/>
<dbReference type="OrthoDB" id="3653321at2"/>
<organism evidence="1 2">
    <name type="scientific">Arachnia propionica</name>
    <dbReference type="NCBI Taxonomy" id="1750"/>
    <lineage>
        <taxon>Bacteria</taxon>
        <taxon>Bacillati</taxon>
        <taxon>Actinomycetota</taxon>
        <taxon>Actinomycetes</taxon>
        <taxon>Propionibacteriales</taxon>
        <taxon>Propionibacteriaceae</taxon>
        <taxon>Arachnia</taxon>
    </lineage>
</organism>
<dbReference type="SUPFAM" id="SSF52402">
    <property type="entry name" value="Adenine nucleotide alpha hydrolases-like"/>
    <property type="match status" value="1"/>
</dbReference>
<proteinExistence type="predicted"/>
<evidence type="ECO:0000313" key="1">
    <source>
        <dbReference type="EMBL" id="RRD49039.1"/>
    </source>
</evidence>
<sequence length="373" mass="43282">MTVLECSRCIMRSTDDPQLELVGGVCNHCRRYQELLPSRVFTGRDGEEKLAAMVREIKEAGAKHRYDCLIGLSGGVDSTSVAVKVRELGLRPLAFHVDNGWNTELAVSNVEKTVKALDLDLVTEVLDLRQFYDLQRSFLLASTPDADVPTDHAIQACMWKFARKYGIKYIISGMNFRTEAISVPSWSYGHSDWRYIKNVHAIFGREKLTSYPHFGFAELGYTNTIARVRIVSILNYFDYNKAEAVKQMQEELGWRPYPGKHFESIFTRFFQGYILPVKFNIDKRRGHLSDLINSGQMTREQACEEIERNDYTPDLIRRDQEFFCKKLNFTDDEFRQMMEAPVKSFRDYKNSYGFVQFLRNSVNGLRKKGWYPK</sequence>
<gene>
    <name evidence="1" type="ORF">EII35_10080</name>
</gene>
<keyword evidence="1" id="KW-0808">Transferase</keyword>